<dbReference type="AlphaFoldDB" id="A0A9W7B212"/>
<gene>
    <name evidence="2" type="ORF">TrLO_g1229</name>
</gene>
<proteinExistence type="predicted"/>
<keyword evidence="3" id="KW-1185">Reference proteome</keyword>
<evidence type="ECO:0000313" key="3">
    <source>
        <dbReference type="Proteomes" id="UP001165122"/>
    </source>
</evidence>
<comment type="caution">
    <text evidence="2">The sequence shown here is derived from an EMBL/GenBank/DDBJ whole genome shotgun (WGS) entry which is preliminary data.</text>
</comment>
<organism evidence="2 3">
    <name type="scientific">Triparma laevis f. longispina</name>
    <dbReference type="NCBI Taxonomy" id="1714387"/>
    <lineage>
        <taxon>Eukaryota</taxon>
        <taxon>Sar</taxon>
        <taxon>Stramenopiles</taxon>
        <taxon>Ochrophyta</taxon>
        <taxon>Bolidophyceae</taxon>
        <taxon>Parmales</taxon>
        <taxon>Triparmaceae</taxon>
        <taxon>Triparma</taxon>
    </lineage>
</organism>
<dbReference type="Proteomes" id="UP001165122">
    <property type="component" value="Unassembled WGS sequence"/>
</dbReference>
<sequence length="96" mass="9543">MGSTHPPGLRRNATPVCANSAKAADASSGGRHGGHSERATVPRPAADISGPSAIAIAAYASLSAITVQAGSSLSPSLSSFARARLDGRRRVSCTSA</sequence>
<evidence type="ECO:0000313" key="2">
    <source>
        <dbReference type="EMBL" id="GMH79657.1"/>
    </source>
</evidence>
<protein>
    <submittedName>
        <fullName evidence="2">Uncharacterized protein</fullName>
    </submittedName>
</protein>
<dbReference type="EMBL" id="BRXW01000921">
    <property type="protein sequence ID" value="GMH79657.1"/>
    <property type="molecule type" value="Genomic_DNA"/>
</dbReference>
<reference evidence="3" key="1">
    <citation type="journal article" date="2023" name="Commun. Biol.">
        <title>Genome analysis of Parmales, the sister group of diatoms, reveals the evolutionary specialization of diatoms from phago-mixotrophs to photoautotrophs.</title>
        <authorList>
            <person name="Ban H."/>
            <person name="Sato S."/>
            <person name="Yoshikawa S."/>
            <person name="Yamada K."/>
            <person name="Nakamura Y."/>
            <person name="Ichinomiya M."/>
            <person name="Sato N."/>
            <person name="Blanc-Mathieu R."/>
            <person name="Endo H."/>
            <person name="Kuwata A."/>
            <person name="Ogata H."/>
        </authorList>
    </citation>
    <scope>NUCLEOTIDE SEQUENCE [LARGE SCALE GENOMIC DNA]</scope>
    <source>
        <strain evidence="3">NIES 3700</strain>
    </source>
</reference>
<feature type="region of interest" description="Disordered" evidence="1">
    <location>
        <begin position="1"/>
        <end position="47"/>
    </location>
</feature>
<evidence type="ECO:0000256" key="1">
    <source>
        <dbReference type="SAM" id="MobiDB-lite"/>
    </source>
</evidence>
<name>A0A9W7B212_9STRA</name>
<accession>A0A9W7B212</accession>